<dbReference type="Proteomes" id="UP000606600">
    <property type="component" value="Unassembled WGS sequence"/>
</dbReference>
<evidence type="ECO:0000313" key="3">
    <source>
        <dbReference type="Proteomes" id="UP000606600"/>
    </source>
</evidence>
<sequence>MKRKLLSCILAVAAMVLLYTSCTKDAPDYSGTGGVTGGNTVTSKAVSQQIALNLAQSLYGGVGGFDLSDGLSPQINAIAPGRKKIIINSVTPECGSMMDTTMTYSMDFDTLKMSISGRFKFASTCTNNTPTGLTMYDSLLVNLTTPSMAAKYNILQNLTVSAVNPQKPDDKLSFSGIMNMKADVQYNTGSKPKMSTTFNYKLTSLIIDPSSLDGDIISGSATFETIGDTPQGKWNYKGSITFLGGHKVKIVINGDTYTVDTQTGQIV</sequence>
<proteinExistence type="predicted"/>
<feature type="chain" id="PRO_5046422647" description="Lipoprotein" evidence="1">
    <location>
        <begin position="27"/>
        <end position="267"/>
    </location>
</feature>
<keyword evidence="1" id="KW-0732">Signal</keyword>
<organism evidence="2 3">
    <name type="scientific">Mucilaginibacter pankratovii</name>
    <dbReference type="NCBI Taxonomy" id="2772110"/>
    <lineage>
        <taxon>Bacteria</taxon>
        <taxon>Pseudomonadati</taxon>
        <taxon>Bacteroidota</taxon>
        <taxon>Sphingobacteriia</taxon>
        <taxon>Sphingobacteriales</taxon>
        <taxon>Sphingobacteriaceae</taxon>
        <taxon>Mucilaginibacter</taxon>
    </lineage>
</organism>
<keyword evidence="3" id="KW-1185">Reference proteome</keyword>
<comment type="caution">
    <text evidence="2">The sequence shown here is derived from an EMBL/GenBank/DDBJ whole genome shotgun (WGS) entry which is preliminary data.</text>
</comment>
<evidence type="ECO:0000256" key="1">
    <source>
        <dbReference type="SAM" id="SignalP"/>
    </source>
</evidence>
<evidence type="ECO:0000313" key="2">
    <source>
        <dbReference type="EMBL" id="MBD1367188.1"/>
    </source>
</evidence>
<dbReference type="RefSeq" id="WP_191191824.1">
    <property type="nucleotide sequence ID" value="NZ_JACWMY010000017.1"/>
</dbReference>
<dbReference type="EMBL" id="JACWMY010000017">
    <property type="protein sequence ID" value="MBD1367188.1"/>
    <property type="molecule type" value="Genomic_DNA"/>
</dbReference>
<gene>
    <name evidence="2" type="ORF">IDJ77_25475</name>
</gene>
<name>A0ABR7WYB3_9SPHI</name>
<protein>
    <recommendedName>
        <fullName evidence="4">Lipoprotein</fullName>
    </recommendedName>
</protein>
<feature type="signal peptide" evidence="1">
    <location>
        <begin position="1"/>
        <end position="26"/>
    </location>
</feature>
<accession>A0ABR7WYB3</accession>
<evidence type="ECO:0008006" key="4">
    <source>
        <dbReference type="Google" id="ProtNLM"/>
    </source>
</evidence>
<reference evidence="2 3" key="1">
    <citation type="submission" date="2020-09" db="EMBL/GenBank/DDBJ databases">
        <title>Novel species of Mucilaginibacter isolated from a glacier on the Tibetan Plateau.</title>
        <authorList>
            <person name="Liu Q."/>
            <person name="Xin Y.-H."/>
        </authorList>
    </citation>
    <scope>NUCLEOTIDE SEQUENCE [LARGE SCALE GENOMIC DNA]</scope>
    <source>
        <strain evidence="2 3">ZT4R22</strain>
    </source>
</reference>